<gene>
    <name evidence="2" type="primary">jg30</name>
    <name evidence="2" type="ORF">PAEG_LOCUS1815</name>
</gene>
<evidence type="ECO:0000256" key="1">
    <source>
        <dbReference type="SAM" id="SignalP"/>
    </source>
</evidence>
<feature type="signal peptide" evidence="1">
    <location>
        <begin position="1"/>
        <end position="30"/>
    </location>
</feature>
<accession>A0A8S4QM15</accession>
<proteinExistence type="predicted"/>
<evidence type="ECO:0000313" key="3">
    <source>
        <dbReference type="Proteomes" id="UP000838756"/>
    </source>
</evidence>
<dbReference type="EMBL" id="CAKXAJ010005830">
    <property type="protein sequence ID" value="CAH2209416.1"/>
    <property type="molecule type" value="Genomic_DNA"/>
</dbReference>
<name>A0A8S4QM15_9NEOP</name>
<protein>
    <submittedName>
        <fullName evidence="2">Jg30 protein</fullName>
    </submittedName>
</protein>
<evidence type="ECO:0000313" key="2">
    <source>
        <dbReference type="EMBL" id="CAH2209416.1"/>
    </source>
</evidence>
<feature type="chain" id="PRO_5035879942" evidence="1">
    <location>
        <begin position="31"/>
        <end position="100"/>
    </location>
</feature>
<reference evidence="2" key="1">
    <citation type="submission" date="2022-03" db="EMBL/GenBank/DDBJ databases">
        <authorList>
            <person name="Lindestad O."/>
        </authorList>
    </citation>
    <scope>NUCLEOTIDE SEQUENCE</scope>
</reference>
<dbReference type="AlphaFoldDB" id="A0A8S4QM15"/>
<organism evidence="2 3">
    <name type="scientific">Pararge aegeria aegeria</name>
    <dbReference type="NCBI Taxonomy" id="348720"/>
    <lineage>
        <taxon>Eukaryota</taxon>
        <taxon>Metazoa</taxon>
        <taxon>Ecdysozoa</taxon>
        <taxon>Arthropoda</taxon>
        <taxon>Hexapoda</taxon>
        <taxon>Insecta</taxon>
        <taxon>Pterygota</taxon>
        <taxon>Neoptera</taxon>
        <taxon>Endopterygota</taxon>
        <taxon>Lepidoptera</taxon>
        <taxon>Glossata</taxon>
        <taxon>Ditrysia</taxon>
        <taxon>Papilionoidea</taxon>
        <taxon>Nymphalidae</taxon>
        <taxon>Satyrinae</taxon>
        <taxon>Satyrini</taxon>
        <taxon>Parargina</taxon>
        <taxon>Pararge</taxon>
    </lineage>
</organism>
<keyword evidence="1" id="KW-0732">Signal</keyword>
<keyword evidence="3" id="KW-1185">Reference proteome</keyword>
<dbReference type="Proteomes" id="UP000838756">
    <property type="component" value="Unassembled WGS sequence"/>
</dbReference>
<sequence>MSGHGWAGKCEQIVMQVILVLITQATLTLALDGDVCTIVAYPLCTAPCSARLSGGFGSDQASDDRTRHALGGQNLGESAVNTQVNPVLSLIGLSRDTQSF</sequence>
<comment type="caution">
    <text evidence="2">The sequence shown here is derived from an EMBL/GenBank/DDBJ whole genome shotgun (WGS) entry which is preliminary data.</text>
</comment>